<gene>
    <name evidence="1" type="ORF">PECUL_23A039760</name>
</gene>
<accession>A0AAD1TLM9</accession>
<organism evidence="1 2">
    <name type="scientific">Pelobates cultripes</name>
    <name type="common">Western spadefoot toad</name>
    <dbReference type="NCBI Taxonomy" id="61616"/>
    <lineage>
        <taxon>Eukaryota</taxon>
        <taxon>Metazoa</taxon>
        <taxon>Chordata</taxon>
        <taxon>Craniata</taxon>
        <taxon>Vertebrata</taxon>
        <taxon>Euteleostomi</taxon>
        <taxon>Amphibia</taxon>
        <taxon>Batrachia</taxon>
        <taxon>Anura</taxon>
        <taxon>Pelobatoidea</taxon>
        <taxon>Pelobatidae</taxon>
        <taxon>Pelobates</taxon>
    </lineage>
</organism>
<evidence type="ECO:0000313" key="2">
    <source>
        <dbReference type="Proteomes" id="UP001295444"/>
    </source>
</evidence>
<name>A0AAD1TLM9_PELCU</name>
<dbReference type="EMBL" id="OW240924">
    <property type="protein sequence ID" value="CAH2327728.1"/>
    <property type="molecule type" value="Genomic_DNA"/>
</dbReference>
<keyword evidence="2" id="KW-1185">Reference proteome</keyword>
<protein>
    <submittedName>
        <fullName evidence="1">Uncharacterized protein</fullName>
    </submittedName>
</protein>
<dbReference type="AlphaFoldDB" id="A0AAD1TLM9"/>
<reference evidence="1" key="1">
    <citation type="submission" date="2022-03" db="EMBL/GenBank/DDBJ databases">
        <authorList>
            <person name="Alioto T."/>
            <person name="Alioto T."/>
            <person name="Gomez Garrido J."/>
        </authorList>
    </citation>
    <scope>NUCLEOTIDE SEQUENCE</scope>
</reference>
<dbReference type="Proteomes" id="UP001295444">
    <property type="component" value="Chromosome 13"/>
</dbReference>
<proteinExistence type="predicted"/>
<sequence>MSAQMRHVVELLPLAYTDIIALPLRTRRPQVVNCFPGLGLTPGFCLSWVELRRRGGENPLLPRSCVRTGGRRVRSV</sequence>
<evidence type="ECO:0000313" key="1">
    <source>
        <dbReference type="EMBL" id="CAH2327728.1"/>
    </source>
</evidence>